<dbReference type="GO" id="GO:0006508">
    <property type="term" value="P:proteolysis"/>
    <property type="evidence" value="ECO:0007669"/>
    <property type="project" value="UniProtKB-KW"/>
</dbReference>
<organism evidence="14 15">
    <name type="scientific">Algisphaera agarilytica</name>
    <dbReference type="NCBI Taxonomy" id="1385975"/>
    <lineage>
        <taxon>Bacteria</taxon>
        <taxon>Pseudomonadati</taxon>
        <taxon>Planctomycetota</taxon>
        <taxon>Phycisphaerae</taxon>
        <taxon>Phycisphaerales</taxon>
        <taxon>Phycisphaeraceae</taxon>
        <taxon>Algisphaera</taxon>
    </lineage>
</organism>
<evidence type="ECO:0000256" key="4">
    <source>
        <dbReference type="ARBA" id="ARBA00022670"/>
    </source>
</evidence>
<feature type="transmembrane region" description="Helical" evidence="12">
    <location>
        <begin position="207"/>
        <end position="224"/>
    </location>
</feature>
<dbReference type="GO" id="GO:0046872">
    <property type="term" value="F:metal ion binding"/>
    <property type="evidence" value="ECO:0007669"/>
    <property type="project" value="UniProtKB-KW"/>
</dbReference>
<dbReference type="EMBL" id="JACHGY010000001">
    <property type="protein sequence ID" value="MBB6431097.1"/>
    <property type="molecule type" value="Genomic_DNA"/>
</dbReference>
<dbReference type="InterPro" id="IPR001915">
    <property type="entry name" value="Peptidase_M48"/>
</dbReference>
<comment type="subcellular location">
    <subcellularLocation>
        <location evidence="2">Cell membrane</location>
        <topology evidence="2">Multi-pass membrane protein</topology>
    </subcellularLocation>
</comment>
<comment type="caution">
    <text evidence="14">The sequence shown here is derived from an EMBL/GenBank/DDBJ whole genome shotgun (WGS) entry which is preliminary data.</text>
</comment>
<dbReference type="InterPro" id="IPR050083">
    <property type="entry name" value="HtpX_protease"/>
</dbReference>
<evidence type="ECO:0000256" key="3">
    <source>
        <dbReference type="ARBA" id="ARBA00022475"/>
    </source>
</evidence>
<evidence type="ECO:0000313" key="15">
    <source>
        <dbReference type="Proteomes" id="UP000541810"/>
    </source>
</evidence>
<keyword evidence="5 12" id="KW-0812">Transmembrane</keyword>
<keyword evidence="6" id="KW-0479">Metal-binding</keyword>
<keyword evidence="4" id="KW-0645">Protease</keyword>
<evidence type="ECO:0000256" key="5">
    <source>
        <dbReference type="ARBA" id="ARBA00022692"/>
    </source>
</evidence>
<keyword evidence="10" id="KW-0482">Metalloprotease</keyword>
<evidence type="ECO:0000256" key="9">
    <source>
        <dbReference type="ARBA" id="ARBA00022989"/>
    </source>
</evidence>
<evidence type="ECO:0000256" key="1">
    <source>
        <dbReference type="ARBA" id="ARBA00001947"/>
    </source>
</evidence>
<feature type="domain" description="Peptidase M48" evidence="13">
    <location>
        <begin position="266"/>
        <end position="379"/>
    </location>
</feature>
<evidence type="ECO:0000256" key="7">
    <source>
        <dbReference type="ARBA" id="ARBA00022801"/>
    </source>
</evidence>
<dbReference type="Pfam" id="PF01435">
    <property type="entry name" value="Peptidase_M48"/>
    <property type="match status" value="1"/>
</dbReference>
<dbReference type="CDD" id="cd07345">
    <property type="entry name" value="M48A_Ste24p-like"/>
    <property type="match status" value="1"/>
</dbReference>
<feature type="transmembrane region" description="Helical" evidence="12">
    <location>
        <begin position="311"/>
        <end position="329"/>
    </location>
</feature>
<dbReference type="PANTHER" id="PTHR43221">
    <property type="entry name" value="PROTEASE HTPX"/>
    <property type="match status" value="1"/>
</dbReference>
<evidence type="ECO:0000256" key="11">
    <source>
        <dbReference type="ARBA" id="ARBA00023136"/>
    </source>
</evidence>
<evidence type="ECO:0000256" key="10">
    <source>
        <dbReference type="ARBA" id="ARBA00023049"/>
    </source>
</evidence>
<feature type="transmembrane region" description="Helical" evidence="12">
    <location>
        <begin position="31"/>
        <end position="50"/>
    </location>
</feature>
<dbReference type="RefSeq" id="WP_184678592.1">
    <property type="nucleotide sequence ID" value="NZ_JACHGY010000001.1"/>
</dbReference>
<evidence type="ECO:0000313" key="14">
    <source>
        <dbReference type="EMBL" id="MBB6431097.1"/>
    </source>
</evidence>
<feature type="transmembrane region" description="Helical" evidence="12">
    <location>
        <begin position="70"/>
        <end position="91"/>
    </location>
</feature>
<feature type="transmembrane region" description="Helical" evidence="12">
    <location>
        <begin position="468"/>
        <end position="485"/>
    </location>
</feature>
<keyword evidence="3" id="KW-1003">Cell membrane</keyword>
<keyword evidence="8" id="KW-0862">Zinc</keyword>
<proteinExistence type="predicted"/>
<dbReference type="Proteomes" id="UP000541810">
    <property type="component" value="Unassembled WGS sequence"/>
</dbReference>
<gene>
    <name evidence="14" type="ORF">HNQ40_002903</name>
</gene>
<dbReference type="EC" id="3.4.24.84" evidence="14"/>
<dbReference type="PANTHER" id="PTHR43221:SF1">
    <property type="entry name" value="PROTEASE HTPX"/>
    <property type="match status" value="1"/>
</dbReference>
<dbReference type="GO" id="GO:0004222">
    <property type="term" value="F:metalloendopeptidase activity"/>
    <property type="evidence" value="ECO:0007669"/>
    <property type="project" value="InterPro"/>
</dbReference>
<evidence type="ECO:0000256" key="12">
    <source>
        <dbReference type="SAM" id="Phobius"/>
    </source>
</evidence>
<evidence type="ECO:0000259" key="13">
    <source>
        <dbReference type="Pfam" id="PF01435"/>
    </source>
</evidence>
<dbReference type="Gene3D" id="3.30.2010.10">
    <property type="entry name" value="Metalloproteases ('zincins'), catalytic domain"/>
    <property type="match status" value="1"/>
</dbReference>
<keyword evidence="9 12" id="KW-1133">Transmembrane helix</keyword>
<keyword evidence="7 14" id="KW-0378">Hydrolase</keyword>
<keyword evidence="15" id="KW-1185">Reference proteome</keyword>
<protein>
    <submittedName>
        <fullName evidence="14">STE24 endopeptidase</fullName>
        <ecNumber evidence="14">3.4.24.84</ecNumber>
    </submittedName>
</protein>
<sequence>MQLILLGLALAIFMHDTPEFSGLGVVLPLGWLLVCVLVPKAILALGYAWACRRTTRRLGKAGGMRSINRLNRFTALFPLFALASFVLDLWAGLPSWLRGADTPGTTGPRDWVLIDELVVMLPTLGLLVFSYWVYYPIDRRLREATLLTRADQGLPLYPVWTRRQYVTAQIRNHFAMILGPLLVIMAWSETLVKLQTAGHITGTTQLWLMPVGAGVAFLFAPLMIRKLWDTVPLPPGPIRDKLLSMCDRHRVRVSDLLLWRTFGGMINAAVMGLFGRVRFILLSDGLLDQVNEREVEAVMAHELAHVRMRHLWWLLISAAAGVGVLSVLGETLLKLGGDWPAWVQAGLSVVGLVLWALQFGWVSRRIERQADTFGARHMTVVHDERTRATPGETTVEAELPSRAPATLFDEFGVASMIGALQRVADLNHIATNRRSWRHGSIAWRQAYLSSLIGQPLDRPPIDRMMWKINAVSLLLLVGVIVWGVVG</sequence>
<comment type="cofactor">
    <cofactor evidence="1">
        <name>Zn(2+)</name>
        <dbReference type="ChEBI" id="CHEBI:29105"/>
    </cofactor>
</comment>
<feature type="transmembrane region" description="Helical" evidence="12">
    <location>
        <begin position="170"/>
        <end position="187"/>
    </location>
</feature>
<accession>A0A7X0H886</accession>
<evidence type="ECO:0000256" key="8">
    <source>
        <dbReference type="ARBA" id="ARBA00022833"/>
    </source>
</evidence>
<evidence type="ECO:0000256" key="6">
    <source>
        <dbReference type="ARBA" id="ARBA00022723"/>
    </source>
</evidence>
<dbReference type="GO" id="GO:0005886">
    <property type="term" value="C:plasma membrane"/>
    <property type="evidence" value="ECO:0007669"/>
    <property type="project" value="UniProtKB-SubCell"/>
</dbReference>
<keyword evidence="11 12" id="KW-0472">Membrane</keyword>
<evidence type="ECO:0000256" key="2">
    <source>
        <dbReference type="ARBA" id="ARBA00004651"/>
    </source>
</evidence>
<dbReference type="AlphaFoldDB" id="A0A7X0H886"/>
<feature type="transmembrane region" description="Helical" evidence="12">
    <location>
        <begin position="111"/>
        <end position="134"/>
    </location>
</feature>
<name>A0A7X0H886_9BACT</name>
<feature type="transmembrane region" description="Helical" evidence="12">
    <location>
        <begin position="341"/>
        <end position="362"/>
    </location>
</feature>
<reference evidence="14 15" key="1">
    <citation type="submission" date="2020-08" db="EMBL/GenBank/DDBJ databases">
        <title>Genomic Encyclopedia of Type Strains, Phase IV (KMG-IV): sequencing the most valuable type-strain genomes for metagenomic binning, comparative biology and taxonomic classification.</title>
        <authorList>
            <person name="Goeker M."/>
        </authorList>
    </citation>
    <scope>NUCLEOTIDE SEQUENCE [LARGE SCALE GENOMIC DNA]</scope>
    <source>
        <strain evidence="14 15">DSM 103725</strain>
    </source>
</reference>